<protein>
    <submittedName>
        <fullName evidence="1">Uncharacterized protein</fullName>
    </submittedName>
</protein>
<organism evidence="1 2">
    <name type="scientific">Flavobacterium branchiicola</name>
    <dbReference type="NCBI Taxonomy" id="1114875"/>
    <lineage>
        <taxon>Bacteria</taxon>
        <taxon>Pseudomonadati</taxon>
        <taxon>Bacteroidota</taxon>
        <taxon>Flavobacteriia</taxon>
        <taxon>Flavobacteriales</taxon>
        <taxon>Flavobacteriaceae</taxon>
        <taxon>Flavobacterium</taxon>
    </lineage>
</organism>
<name>A0ABV9PHW7_9FLAO</name>
<evidence type="ECO:0000313" key="1">
    <source>
        <dbReference type="EMBL" id="MFC4748570.1"/>
    </source>
</evidence>
<sequence length="594" mass="68794">MKTRLLLLFLLVSSISIAQKIRWDNLNVRREIQPSLFLKEDPLDVGFFYTSTDHEFYADPTMHYNVSDAGFLYNTYISNNLGFPKLVALLEYKYQPATLHLIKKDLKYQVAVVSHIYANLILIDPEKGVFDVQEIKLGDIDLVNPVGNIKGFNSNLGYLDYPNNLKTTLLRSDLSEFEANQYRDPKNTTLPRSTDVKEVDQIQLAKLCFKVGSLLHGKFHVHGKYSSLSFNYLKDDKNFNSDNFNKASQLINAGIDPIDESKVRQAIEIWKTEAQSITNLEDKKNKKYYIAIQENILQSYNVLRDFTETDELANNLKTIDTKNEIADALISNKKKNAVPAEKKEIVYSPVPQRFAQWDITRFLKKKSNQINPLIHLPPGKFDIKLNDMNLYKNATILFKETKADSENYNKLINIFLQITTYERNSSNSALPKEANESVINFNLFCEKIQDEKKKFDATFDFKNDANSYQFKLKKHLLTLHKIEEFTVFNDALSIAIDKTILHTKPNNIALAHDFADFNTAVTLKGVTNSNKYDNTIDETLARINTYLNEKYPDQNLEAFFEFKNMCRLIKENKKFTPLEMSYFSNTLRYIYTYC</sequence>
<proteinExistence type="predicted"/>
<accession>A0ABV9PHW7</accession>
<reference evidence="2" key="1">
    <citation type="journal article" date="2019" name="Int. J. Syst. Evol. Microbiol.">
        <title>The Global Catalogue of Microorganisms (GCM) 10K type strain sequencing project: providing services to taxonomists for standard genome sequencing and annotation.</title>
        <authorList>
            <consortium name="The Broad Institute Genomics Platform"/>
            <consortium name="The Broad Institute Genome Sequencing Center for Infectious Disease"/>
            <person name="Wu L."/>
            <person name="Ma J."/>
        </authorList>
    </citation>
    <scope>NUCLEOTIDE SEQUENCE [LARGE SCALE GENOMIC DNA]</scope>
    <source>
        <strain evidence="2">WYCCWR 13023</strain>
    </source>
</reference>
<evidence type="ECO:0000313" key="2">
    <source>
        <dbReference type="Proteomes" id="UP001595935"/>
    </source>
</evidence>
<comment type="caution">
    <text evidence="1">The sequence shown here is derived from an EMBL/GenBank/DDBJ whole genome shotgun (WGS) entry which is preliminary data.</text>
</comment>
<dbReference type="RefSeq" id="WP_213258549.1">
    <property type="nucleotide sequence ID" value="NZ_JAGYWA010000005.1"/>
</dbReference>
<gene>
    <name evidence="1" type="ORF">ACFO5S_14035</name>
</gene>
<dbReference type="EMBL" id="JBHSGV010000005">
    <property type="protein sequence ID" value="MFC4748570.1"/>
    <property type="molecule type" value="Genomic_DNA"/>
</dbReference>
<keyword evidence="2" id="KW-1185">Reference proteome</keyword>
<dbReference type="Proteomes" id="UP001595935">
    <property type="component" value="Unassembled WGS sequence"/>
</dbReference>